<dbReference type="Gene3D" id="3.30.700.10">
    <property type="entry name" value="Glycoprotein, Type 4 Pilin"/>
    <property type="match status" value="1"/>
</dbReference>
<dbReference type="Pfam" id="PF07963">
    <property type="entry name" value="N_methyl"/>
    <property type="match status" value="1"/>
</dbReference>
<dbReference type="GO" id="GO:0015628">
    <property type="term" value="P:protein secretion by the type II secretion system"/>
    <property type="evidence" value="ECO:0007669"/>
    <property type="project" value="InterPro"/>
</dbReference>
<dbReference type="PANTHER" id="PTHR30093">
    <property type="entry name" value="GENERAL SECRETION PATHWAY PROTEIN G"/>
    <property type="match status" value="1"/>
</dbReference>
<dbReference type="EMBL" id="UINC01196887">
    <property type="protein sequence ID" value="SVE14095.1"/>
    <property type="molecule type" value="Genomic_DNA"/>
</dbReference>
<dbReference type="NCBIfam" id="TIGR02532">
    <property type="entry name" value="IV_pilin_GFxxxE"/>
    <property type="match status" value="1"/>
</dbReference>
<dbReference type="PRINTS" id="PR00813">
    <property type="entry name" value="BCTERIALGSPG"/>
</dbReference>
<dbReference type="PANTHER" id="PTHR30093:SF2">
    <property type="entry name" value="TYPE II SECRETION SYSTEM PROTEIN H"/>
    <property type="match status" value="1"/>
</dbReference>
<dbReference type="InterPro" id="IPR000983">
    <property type="entry name" value="Bac_GSPG_pilin"/>
</dbReference>
<evidence type="ECO:0000256" key="1">
    <source>
        <dbReference type="ARBA" id="ARBA00022481"/>
    </source>
</evidence>
<feature type="non-terminal residue" evidence="2">
    <location>
        <position position="145"/>
    </location>
</feature>
<keyword evidence="1" id="KW-0488">Methylation</keyword>
<dbReference type="InterPro" id="IPR045584">
    <property type="entry name" value="Pilin-like"/>
</dbReference>
<evidence type="ECO:0008006" key="3">
    <source>
        <dbReference type="Google" id="ProtNLM"/>
    </source>
</evidence>
<proteinExistence type="predicted"/>
<protein>
    <recommendedName>
        <fullName evidence="3">Type II secretion system protein GspG C-terminal domain-containing protein</fullName>
    </recommendedName>
</protein>
<dbReference type="InterPro" id="IPR012902">
    <property type="entry name" value="N_methyl_site"/>
</dbReference>
<name>A0A383B3R8_9ZZZZ</name>
<accession>A0A383B3R8</accession>
<dbReference type="AlphaFoldDB" id="A0A383B3R8"/>
<dbReference type="PROSITE" id="PS00409">
    <property type="entry name" value="PROKAR_NTER_METHYL"/>
    <property type="match status" value="1"/>
</dbReference>
<evidence type="ECO:0000313" key="2">
    <source>
        <dbReference type="EMBL" id="SVE14095.1"/>
    </source>
</evidence>
<dbReference type="GO" id="GO:0015627">
    <property type="term" value="C:type II protein secretion system complex"/>
    <property type="evidence" value="ECO:0007669"/>
    <property type="project" value="InterPro"/>
</dbReference>
<gene>
    <name evidence="2" type="ORF">METZ01_LOCUS466949</name>
</gene>
<sequence length="145" mass="15861">MKSKRQYRRSGFTLIELLVVIAIIAILAALLLPALAKAKASALKAVCANNMKQTSLALFMYRDDNQGVYLPGRGAQPKGSDNIVQKCLDVPQVALLPQYNLASVKPNNYDKSSPYIHKHGPYPPLQLNRVFGCPGLRYAGPLPRG</sequence>
<organism evidence="2">
    <name type="scientific">marine metagenome</name>
    <dbReference type="NCBI Taxonomy" id="408172"/>
    <lineage>
        <taxon>unclassified sequences</taxon>
        <taxon>metagenomes</taxon>
        <taxon>ecological metagenomes</taxon>
    </lineage>
</organism>
<dbReference type="SUPFAM" id="SSF54523">
    <property type="entry name" value="Pili subunits"/>
    <property type="match status" value="1"/>
</dbReference>
<reference evidence="2" key="1">
    <citation type="submission" date="2018-05" db="EMBL/GenBank/DDBJ databases">
        <authorList>
            <person name="Lanie J.A."/>
            <person name="Ng W.-L."/>
            <person name="Kazmierczak K.M."/>
            <person name="Andrzejewski T.M."/>
            <person name="Davidsen T.M."/>
            <person name="Wayne K.J."/>
            <person name="Tettelin H."/>
            <person name="Glass J.I."/>
            <person name="Rusch D."/>
            <person name="Podicherti R."/>
            <person name="Tsui H.-C.T."/>
            <person name="Winkler M.E."/>
        </authorList>
    </citation>
    <scope>NUCLEOTIDE SEQUENCE</scope>
</reference>